<dbReference type="PROSITE" id="PS50011">
    <property type="entry name" value="PROTEIN_KINASE_DOM"/>
    <property type="match status" value="1"/>
</dbReference>
<keyword evidence="4" id="KW-0418">Kinase</keyword>
<dbReference type="CDD" id="cd14014">
    <property type="entry name" value="STKc_PknB_like"/>
    <property type="match status" value="1"/>
</dbReference>
<organism evidence="4 5">
    <name type="scientific">Alteromonas confluentis</name>
    <dbReference type="NCBI Taxonomy" id="1656094"/>
    <lineage>
        <taxon>Bacteria</taxon>
        <taxon>Pseudomonadati</taxon>
        <taxon>Pseudomonadota</taxon>
        <taxon>Gammaproteobacteria</taxon>
        <taxon>Alteromonadales</taxon>
        <taxon>Alteromonadaceae</taxon>
        <taxon>Alteromonas/Salinimonas group</taxon>
        <taxon>Alteromonas</taxon>
    </lineage>
</organism>
<dbReference type="Pfam" id="PF13672">
    <property type="entry name" value="PP2C_2"/>
    <property type="match status" value="1"/>
</dbReference>
<dbReference type="InterPro" id="IPR001932">
    <property type="entry name" value="PPM-type_phosphatase-like_dom"/>
</dbReference>
<dbReference type="Pfam" id="PF00069">
    <property type="entry name" value="Pkinase"/>
    <property type="match status" value="1"/>
</dbReference>
<name>A0A1E7ZF48_9ALTE</name>
<feature type="domain" description="Protein kinase" evidence="2">
    <location>
        <begin position="261"/>
        <end position="526"/>
    </location>
</feature>
<dbReference type="SUPFAM" id="SSF56112">
    <property type="entry name" value="Protein kinase-like (PK-like)"/>
    <property type="match status" value="1"/>
</dbReference>
<dbReference type="SMART" id="SM00220">
    <property type="entry name" value="S_TKc"/>
    <property type="match status" value="1"/>
</dbReference>
<dbReference type="EMBL" id="MDHN01000008">
    <property type="protein sequence ID" value="OFC72158.1"/>
    <property type="molecule type" value="Genomic_DNA"/>
</dbReference>
<keyword evidence="4" id="KW-0808">Transferase</keyword>
<dbReference type="GO" id="GO:0005524">
    <property type="term" value="F:ATP binding"/>
    <property type="evidence" value="ECO:0007669"/>
    <property type="project" value="InterPro"/>
</dbReference>
<evidence type="ECO:0000313" key="5">
    <source>
        <dbReference type="Proteomes" id="UP000175691"/>
    </source>
</evidence>
<proteinExistence type="predicted"/>
<feature type="domain" description="PPM-type phosphatase" evidence="3">
    <location>
        <begin position="1"/>
        <end position="228"/>
    </location>
</feature>
<dbReference type="PROSITE" id="PS51746">
    <property type="entry name" value="PPM_2"/>
    <property type="match status" value="1"/>
</dbReference>
<dbReference type="STRING" id="1656094.BFC18_04750"/>
<evidence type="ECO:0000259" key="3">
    <source>
        <dbReference type="PROSITE" id="PS51746"/>
    </source>
</evidence>
<keyword evidence="5" id="KW-1185">Reference proteome</keyword>
<dbReference type="Gene3D" id="3.60.40.10">
    <property type="entry name" value="PPM-type phosphatase domain"/>
    <property type="match status" value="1"/>
</dbReference>
<dbReference type="PANTHER" id="PTHR24347">
    <property type="entry name" value="SERINE/THREONINE-PROTEIN KINASE"/>
    <property type="match status" value="1"/>
</dbReference>
<dbReference type="AlphaFoldDB" id="A0A1E7ZF48"/>
<keyword evidence="1" id="KW-0812">Transmembrane</keyword>
<dbReference type="OrthoDB" id="9801841at2"/>
<keyword evidence="1" id="KW-1133">Transmembrane helix</keyword>
<dbReference type="InterPro" id="IPR011009">
    <property type="entry name" value="Kinase-like_dom_sf"/>
</dbReference>
<feature type="transmembrane region" description="Helical" evidence="1">
    <location>
        <begin position="543"/>
        <end position="562"/>
    </location>
</feature>
<dbReference type="SMART" id="SM00332">
    <property type="entry name" value="PP2Cc"/>
    <property type="match status" value="1"/>
</dbReference>
<comment type="caution">
    <text evidence="4">The sequence shown here is derived from an EMBL/GenBank/DDBJ whole genome shotgun (WGS) entry which is preliminary data.</text>
</comment>
<dbReference type="SUPFAM" id="SSF81606">
    <property type="entry name" value="PP2C-like"/>
    <property type="match status" value="1"/>
</dbReference>
<dbReference type="Gene3D" id="1.10.510.10">
    <property type="entry name" value="Transferase(Phosphotransferase) domain 1"/>
    <property type="match status" value="1"/>
</dbReference>
<keyword evidence="1" id="KW-0472">Membrane</keyword>
<dbReference type="InterPro" id="IPR036457">
    <property type="entry name" value="PPM-type-like_dom_sf"/>
</dbReference>
<dbReference type="GO" id="GO:0004672">
    <property type="term" value="F:protein kinase activity"/>
    <property type="evidence" value="ECO:0007669"/>
    <property type="project" value="InterPro"/>
</dbReference>
<evidence type="ECO:0000313" key="4">
    <source>
        <dbReference type="EMBL" id="OFC72158.1"/>
    </source>
</evidence>
<dbReference type="InterPro" id="IPR000719">
    <property type="entry name" value="Prot_kinase_dom"/>
</dbReference>
<dbReference type="Proteomes" id="UP000175691">
    <property type="component" value="Unassembled WGS sequence"/>
</dbReference>
<protein>
    <submittedName>
        <fullName evidence="4">Protein kinase</fullName>
    </submittedName>
</protein>
<dbReference type="SMART" id="SM00331">
    <property type="entry name" value="PP2C_SIG"/>
    <property type="match status" value="1"/>
</dbReference>
<dbReference type="PROSITE" id="PS00108">
    <property type="entry name" value="PROTEIN_KINASE_ST"/>
    <property type="match status" value="1"/>
</dbReference>
<dbReference type="InterPro" id="IPR008271">
    <property type="entry name" value="Ser/Thr_kinase_AS"/>
</dbReference>
<evidence type="ECO:0000256" key="1">
    <source>
        <dbReference type="SAM" id="Phobius"/>
    </source>
</evidence>
<sequence length="564" mass="62931">MGGHSTAGIKDENQDAFAAWHGTDAELTNKGVTAVIADGVSACSRAKEASQMAVTSFINDYRQTSVSWTVKKAAGQILTSLNRWCHSQVDYSVGSGSQCVTTFTGLIFKSATAFVFHAGDSRLYRCDAGNLEQITKDHTLGGNKGGSLIRALGIDSRLEIDYQSLELRVGDVFLLSTDGLHGFISAAEFKEILRDADESNLEQKAEALTRRAIENGSDDNVSCLLLKVVAIPKLNLEEACKKIYSLAIPPALEDGMKLEGYRVVEMLFNGTRSSLYKVVEEATGQLRCLKTPSSYFSDDPVYLDGFLREEWVGSTLNHTHIMKIVPRPASAKFMYHICEYVEGATLRQWIIDNPQPSFDKVRRLILQMIKALRAMQRQQMVHRDIKPENVMLTDAGEIKLIDFGTVLVAAHKEVGLQLQEGTPVGSVNYIAPEYLIHNEADFRSDLFSTAVVCYELLTGKLPYSEMNSDSAIPVNYHAWEYVPLSRYRSDLPIWLDECLKKALRPNPAYRYEAFSEFESDLRTPGVSLTRQTKQKPLIERNPVLVWQGISVILLALLVLSLFRH</sequence>
<dbReference type="Gene3D" id="3.30.200.20">
    <property type="entry name" value="Phosphorylase Kinase, domain 1"/>
    <property type="match status" value="1"/>
</dbReference>
<evidence type="ECO:0000259" key="2">
    <source>
        <dbReference type="PROSITE" id="PS50011"/>
    </source>
</evidence>
<dbReference type="CDD" id="cd00143">
    <property type="entry name" value="PP2Cc"/>
    <property type="match status" value="1"/>
</dbReference>
<accession>A0A1E7ZF48</accession>
<gene>
    <name evidence="4" type="ORF">BFC18_04750</name>
</gene>
<reference evidence="4 5" key="1">
    <citation type="submission" date="2016-08" db="EMBL/GenBank/DDBJ databases">
        <authorList>
            <person name="Seilhamer J.J."/>
        </authorList>
    </citation>
    <scope>NUCLEOTIDE SEQUENCE [LARGE SCALE GENOMIC DNA]</scope>
    <source>
        <strain evidence="4 5">KCTC 42603</strain>
    </source>
</reference>